<dbReference type="AlphaFoldDB" id="A0AAV0LSZ0"/>
<keyword evidence="3" id="KW-1185">Reference proteome</keyword>
<evidence type="ECO:0000256" key="1">
    <source>
        <dbReference type="SAM" id="SignalP"/>
    </source>
</evidence>
<reference evidence="2" key="1">
    <citation type="submission" date="2022-08" db="EMBL/GenBank/DDBJ databases">
        <authorList>
            <person name="Gutierrez-Valencia J."/>
        </authorList>
    </citation>
    <scope>NUCLEOTIDE SEQUENCE</scope>
</reference>
<proteinExistence type="predicted"/>
<organism evidence="2 3">
    <name type="scientific">Linum tenue</name>
    <dbReference type="NCBI Taxonomy" id="586396"/>
    <lineage>
        <taxon>Eukaryota</taxon>
        <taxon>Viridiplantae</taxon>
        <taxon>Streptophyta</taxon>
        <taxon>Embryophyta</taxon>
        <taxon>Tracheophyta</taxon>
        <taxon>Spermatophyta</taxon>
        <taxon>Magnoliopsida</taxon>
        <taxon>eudicotyledons</taxon>
        <taxon>Gunneridae</taxon>
        <taxon>Pentapetalae</taxon>
        <taxon>rosids</taxon>
        <taxon>fabids</taxon>
        <taxon>Malpighiales</taxon>
        <taxon>Linaceae</taxon>
        <taxon>Linum</taxon>
    </lineage>
</organism>
<dbReference type="Proteomes" id="UP001154282">
    <property type="component" value="Unassembled WGS sequence"/>
</dbReference>
<protein>
    <submittedName>
        <fullName evidence="2">Uncharacterized protein</fullName>
    </submittedName>
</protein>
<gene>
    <name evidence="2" type="ORF">LITE_LOCUS25370</name>
</gene>
<evidence type="ECO:0000313" key="2">
    <source>
        <dbReference type="EMBL" id="CAI0437178.1"/>
    </source>
</evidence>
<sequence length="45" mass="5291">MVLLLLLHHPLLLLILRIRRSHLRCDSSSRLLHHVFQVGEGRRSV</sequence>
<keyword evidence="1" id="KW-0732">Signal</keyword>
<name>A0AAV0LSZ0_9ROSI</name>
<dbReference type="EMBL" id="CAMGYJ010000006">
    <property type="protein sequence ID" value="CAI0437178.1"/>
    <property type="molecule type" value="Genomic_DNA"/>
</dbReference>
<evidence type="ECO:0000313" key="3">
    <source>
        <dbReference type="Proteomes" id="UP001154282"/>
    </source>
</evidence>
<accession>A0AAV0LSZ0</accession>
<feature type="chain" id="PRO_5043494140" evidence="1">
    <location>
        <begin position="24"/>
        <end position="45"/>
    </location>
</feature>
<comment type="caution">
    <text evidence="2">The sequence shown here is derived from an EMBL/GenBank/DDBJ whole genome shotgun (WGS) entry which is preliminary data.</text>
</comment>
<feature type="signal peptide" evidence="1">
    <location>
        <begin position="1"/>
        <end position="23"/>
    </location>
</feature>